<reference evidence="2" key="1">
    <citation type="submission" date="2020-12" db="EMBL/GenBank/DDBJ databases">
        <authorList>
            <person name="Huq M.A."/>
        </authorList>
    </citation>
    <scope>NUCLEOTIDE SEQUENCE</scope>
    <source>
        <strain evidence="2">MAHUQ-46</strain>
    </source>
</reference>
<comment type="caution">
    <text evidence="2">The sequence shown here is derived from an EMBL/GenBank/DDBJ whole genome shotgun (WGS) entry which is preliminary data.</text>
</comment>
<protein>
    <submittedName>
        <fullName evidence="2">Uncharacterized protein</fullName>
    </submittedName>
</protein>
<organism evidence="2 3">
    <name type="scientific">Paenibacillus roseus</name>
    <dbReference type="NCBI Taxonomy" id="2798579"/>
    <lineage>
        <taxon>Bacteria</taxon>
        <taxon>Bacillati</taxon>
        <taxon>Bacillota</taxon>
        <taxon>Bacilli</taxon>
        <taxon>Bacillales</taxon>
        <taxon>Paenibacillaceae</taxon>
        <taxon>Paenibacillus</taxon>
    </lineage>
</organism>
<feature type="region of interest" description="Disordered" evidence="1">
    <location>
        <begin position="44"/>
        <end position="67"/>
    </location>
</feature>
<feature type="compositionally biased region" description="Basic and acidic residues" evidence="1">
    <location>
        <begin position="44"/>
        <end position="53"/>
    </location>
</feature>
<dbReference type="RefSeq" id="WP_199019895.1">
    <property type="nucleotide sequence ID" value="NZ_JAELUP010000066.1"/>
</dbReference>
<gene>
    <name evidence="2" type="ORF">JFN88_13830</name>
</gene>
<evidence type="ECO:0000313" key="3">
    <source>
        <dbReference type="Proteomes" id="UP000640274"/>
    </source>
</evidence>
<name>A0A934MQY0_9BACL</name>
<evidence type="ECO:0000313" key="2">
    <source>
        <dbReference type="EMBL" id="MBJ6362348.1"/>
    </source>
</evidence>
<evidence type="ECO:0000256" key="1">
    <source>
        <dbReference type="SAM" id="MobiDB-lite"/>
    </source>
</evidence>
<dbReference type="Proteomes" id="UP000640274">
    <property type="component" value="Unassembled WGS sequence"/>
</dbReference>
<keyword evidence="3" id="KW-1185">Reference proteome</keyword>
<dbReference type="AlphaFoldDB" id="A0A934MQY0"/>
<accession>A0A934MQY0</accession>
<proteinExistence type="predicted"/>
<sequence length="67" mass="7739">MKTRKPQSGIKKSEKIRIEIRELPPHLIEKALFDLFQQKALAAPREKAEHLSPKLDASFDDTQKLTQ</sequence>
<dbReference type="EMBL" id="JAELUP010000066">
    <property type="protein sequence ID" value="MBJ6362348.1"/>
    <property type="molecule type" value="Genomic_DNA"/>
</dbReference>